<protein>
    <recommendedName>
        <fullName evidence="7">EF-hand domain-containing family member C2</fullName>
    </recommendedName>
</protein>
<evidence type="ECO:0000256" key="6">
    <source>
        <dbReference type="ARBA" id="ARBA00035003"/>
    </source>
</evidence>
<keyword evidence="4" id="KW-0206">Cytoskeleton</keyword>
<dbReference type="AlphaFoldDB" id="A0A6I9X512"/>
<dbReference type="Gene3D" id="1.10.238.10">
    <property type="entry name" value="EF-hand"/>
    <property type="match status" value="1"/>
</dbReference>
<evidence type="ECO:0000313" key="9">
    <source>
        <dbReference type="Proteomes" id="UP000504615"/>
    </source>
</evidence>
<gene>
    <name evidence="10" type="primary">LOC105433967</name>
</gene>
<comment type="subcellular location">
    <subcellularLocation>
        <location evidence="1">Cytoplasm</location>
        <location evidence="1">Cytoskeleton</location>
        <location evidence="1">Cilium axoneme</location>
    </subcellularLocation>
</comment>
<dbReference type="InterPro" id="IPR011992">
    <property type="entry name" value="EF-hand-dom_pair"/>
</dbReference>
<dbReference type="Gene3D" id="2.30.29.170">
    <property type="match status" value="3"/>
</dbReference>
<dbReference type="GO" id="GO:0005874">
    <property type="term" value="C:microtubule"/>
    <property type="evidence" value="ECO:0007669"/>
    <property type="project" value="TreeGrafter"/>
</dbReference>
<dbReference type="GO" id="GO:0005930">
    <property type="term" value="C:axoneme"/>
    <property type="evidence" value="ECO:0007669"/>
    <property type="project" value="UniProtKB-SubCell"/>
</dbReference>
<dbReference type="PANTHER" id="PTHR12086:SF11">
    <property type="entry name" value="EF-HAND DOMAIN-CONTAINING FAMILY MEMBER C2"/>
    <property type="match status" value="1"/>
</dbReference>
<keyword evidence="3" id="KW-0677">Repeat</keyword>
<dbReference type="GeneID" id="105433967"/>
<dbReference type="Proteomes" id="UP000504615">
    <property type="component" value="Unplaced"/>
</dbReference>
<evidence type="ECO:0000256" key="7">
    <source>
        <dbReference type="ARBA" id="ARBA00039880"/>
    </source>
</evidence>
<name>A0A6I9X512_9HYME</name>
<dbReference type="SMART" id="SM00676">
    <property type="entry name" value="DM10"/>
    <property type="match status" value="3"/>
</dbReference>
<keyword evidence="9" id="KW-1185">Reference proteome</keyword>
<accession>A0A6I9X512</accession>
<evidence type="ECO:0000256" key="5">
    <source>
        <dbReference type="ARBA" id="ARBA00023273"/>
    </source>
</evidence>
<evidence type="ECO:0000259" key="8">
    <source>
        <dbReference type="PROSITE" id="PS51336"/>
    </source>
</evidence>
<evidence type="ECO:0000256" key="3">
    <source>
        <dbReference type="ARBA" id="ARBA00022737"/>
    </source>
</evidence>
<dbReference type="FunFam" id="2.30.29.170:FF:000001">
    <property type="entry name" value="EF-hand domain containing 1"/>
    <property type="match status" value="1"/>
</dbReference>
<dbReference type="KEGG" id="pbar:105433967"/>
<dbReference type="PROSITE" id="PS51336">
    <property type="entry name" value="DM10"/>
    <property type="match status" value="3"/>
</dbReference>
<dbReference type="PANTHER" id="PTHR12086">
    <property type="entry name" value="EF-HAND DOMAIN C-TERMINAL CONTAINING PROTEIN"/>
    <property type="match status" value="1"/>
</dbReference>
<organism evidence="9 10">
    <name type="scientific">Pogonomyrmex barbatus</name>
    <name type="common">red harvester ant</name>
    <dbReference type="NCBI Taxonomy" id="144034"/>
    <lineage>
        <taxon>Eukaryota</taxon>
        <taxon>Metazoa</taxon>
        <taxon>Ecdysozoa</taxon>
        <taxon>Arthropoda</taxon>
        <taxon>Hexapoda</taxon>
        <taxon>Insecta</taxon>
        <taxon>Pterygota</taxon>
        <taxon>Neoptera</taxon>
        <taxon>Endopterygota</taxon>
        <taxon>Hymenoptera</taxon>
        <taxon>Apocrita</taxon>
        <taxon>Aculeata</taxon>
        <taxon>Formicoidea</taxon>
        <taxon>Formicidae</taxon>
        <taxon>Myrmicinae</taxon>
        <taxon>Pogonomyrmex</taxon>
    </lineage>
</organism>
<feature type="domain" description="DM10" evidence="8">
    <location>
        <begin position="424"/>
        <end position="531"/>
    </location>
</feature>
<dbReference type="RefSeq" id="XP_011647796.1">
    <property type="nucleotide sequence ID" value="XM_011649494.1"/>
</dbReference>
<dbReference type="SUPFAM" id="SSF47473">
    <property type="entry name" value="EF-hand"/>
    <property type="match status" value="1"/>
</dbReference>
<feature type="domain" description="DM10" evidence="8">
    <location>
        <begin position="221"/>
        <end position="359"/>
    </location>
</feature>
<keyword evidence="2" id="KW-0963">Cytoplasm</keyword>
<dbReference type="Pfam" id="PF06565">
    <property type="entry name" value="DM10_dom"/>
    <property type="match status" value="3"/>
</dbReference>
<feature type="domain" description="DM10" evidence="8">
    <location>
        <begin position="71"/>
        <end position="178"/>
    </location>
</feature>
<sequence>MQRAPILPCLPGFSIDRNFGRTRFHKSQHFDKIHDGVYYLSEKADTRAYSHYSSLYPRGKEPEIPSWLAYDGQRLMFKAFFQETVQEKWKTAFHIRVVNISFFLEDGTMKIVEPSVDNSGLEQGVLVRRQRIPIPDPVKYRYYDVLDLNVGKEPEIYGRVYKIVDCDKFTRQFLNRMGISVPDPIEIPKDPYHEIQKAEREVFPKKPNRTIDTLGNFLKYDRQVLRFYGYWDDTESPHGIVHDLELHYYLSDNTMEIKENVSPNTGRDSGPMLVKRMKIPKFYTGLEPIGAENRFTVLNVLGENIRQGYYMMDSLDTGKITDYYKDNELAIGAEISVFGRRIVITDMDAFTKEYYRTKYGLDDFTPLIHPRKDDELYQKVERYIPPYNGFGSYDDSLGNCFTMIPKPPKSDFIKFLYHDKQGFNSHVLRFRAKMISKIPENEERQFIIRVFLMDDTISIFELAKRNSGFQRSLFQKRMPIMLPCQNIFTSKKPEYYKSQDFYIGARLNLYDFHFEITSADVYALRYMELHCDKFPKANKKIIMEKLRESLQPVYKEFIQLYAPPESTKDDIRVLEYEKLREALRRYMGDKITEHEMITIARYYSSHEKIEHRSREYVRRLLHTELYRFLWNDLDCLEKDLHHWDEDRTGFLPRESLYTILRGCRIPVDVELLNSMLNHLHKAEDGRIDYKDMLQFMNVKIDPLPPAEPVNVKTALWWASEKEPDCGEGINWCDFIKDLDIKAEENVVKDNSNTETELALTHQI</sequence>
<dbReference type="FunFam" id="2.30.29.170:FF:000002">
    <property type="entry name" value="EF-hand domain (C-terminal) containing 1"/>
    <property type="match status" value="1"/>
</dbReference>
<dbReference type="InterPro" id="IPR006602">
    <property type="entry name" value="DM10_dom"/>
</dbReference>
<evidence type="ECO:0000313" key="10">
    <source>
        <dbReference type="RefSeq" id="XP_011647796.1"/>
    </source>
</evidence>
<comment type="function">
    <text evidence="6">Microtubule inner protein (MIP) part of the dynein-decorated doublet microtubules (DMTs) in cilia axoneme, which is required for motile cilia beating.</text>
</comment>
<dbReference type="FunFam" id="2.30.29.170:FF:000004">
    <property type="entry name" value="EF-hand domain containing 2"/>
    <property type="match status" value="1"/>
</dbReference>
<keyword evidence="5" id="KW-0966">Cell projection</keyword>
<dbReference type="InterPro" id="IPR040193">
    <property type="entry name" value="EFHC1/EFHC2/EFHB"/>
</dbReference>
<evidence type="ECO:0000256" key="1">
    <source>
        <dbReference type="ARBA" id="ARBA00004430"/>
    </source>
</evidence>
<dbReference type="OrthoDB" id="6360546at2759"/>
<evidence type="ECO:0000256" key="2">
    <source>
        <dbReference type="ARBA" id="ARBA00022490"/>
    </source>
</evidence>
<proteinExistence type="predicted"/>
<evidence type="ECO:0000256" key="4">
    <source>
        <dbReference type="ARBA" id="ARBA00023212"/>
    </source>
</evidence>
<dbReference type="GO" id="GO:0010975">
    <property type="term" value="P:regulation of neuron projection development"/>
    <property type="evidence" value="ECO:0007669"/>
    <property type="project" value="TreeGrafter"/>
</dbReference>
<reference evidence="10" key="1">
    <citation type="submission" date="2025-08" db="UniProtKB">
        <authorList>
            <consortium name="RefSeq"/>
        </authorList>
    </citation>
    <scope>IDENTIFICATION</scope>
</reference>